<evidence type="ECO:0000313" key="1">
    <source>
        <dbReference type="EMBL" id="RPF29043.1"/>
    </source>
</evidence>
<keyword evidence="2" id="KW-1185">Reference proteome</keyword>
<gene>
    <name evidence="1" type="ORF">EDD32_3598</name>
</gene>
<comment type="caution">
    <text evidence="1">The sequence shown here is derived from an EMBL/GenBank/DDBJ whole genome shotgun (WGS) entry which is preliminary data.</text>
</comment>
<name>A0A3N4ZA92_9MICO</name>
<accession>A0A3N4ZA92</accession>
<dbReference type="EMBL" id="RKRA01000001">
    <property type="protein sequence ID" value="RPF29043.1"/>
    <property type="molecule type" value="Genomic_DNA"/>
</dbReference>
<dbReference type="Proteomes" id="UP000280726">
    <property type="component" value="Unassembled WGS sequence"/>
</dbReference>
<evidence type="ECO:0000313" key="2">
    <source>
        <dbReference type="Proteomes" id="UP000280726"/>
    </source>
</evidence>
<dbReference type="AlphaFoldDB" id="A0A3N4ZA92"/>
<organism evidence="1 2">
    <name type="scientific">Georgenia muralis</name>
    <dbReference type="NCBI Taxonomy" id="154117"/>
    <lineage>
        <taxon>Bacteria</taxon>
        <taxon>Bacillati</taxon>
        <taxon>Actinomycetota</taxon>
        <taxon>Actinomycetes</taxon>
        <taxon>Micrococcales</taxon>
        <taxon>Bogoriellaceae</taxon>
        <taxon>Georgenia</taxon>
    </lineage>
</organism>
<reference evidence="1 2" key="1">
    <citation type="submission" date="2018-11" db="EMBL/GenBank/DDBJ databases">
        <title>Sequencing the genomes of 1000 actinobacteria strains.</title>
        <authorList>
            <person name="Klenk H.-P."/>
        </authorList>
    </citation>
    <scope>NUCLEOTIDE SEQUENCE [LARGE SCALE GENOMIC DNA]</scope>
    <source>
        <strain evidence="1 2">DSM 14418</strain>
    </source>
</reference>
<sequence>MVALPRSPRGLTVAERLALGSVPPKPSVPLSAPAAEVFVLPAGPETLNGIDATGNDIDLGPLGALRGASVVSTSAVAVRKMARAHRLHYFWQRSGSDLQVHFTDGASLPAAETRDADAAAALFGPTLDELDMVHEAPVSWTTARRPGWRAGGSLGVCCPRPGPGDAVCGAHLEWLDWWHPAATRMRNSAYVYCAVHGQASATHVRTMREVIDARRLLDSLVWAHPATVGSHRIYAFDVQGVGRPVIYVGETTKRITERHGQHCSPDHQPKAQVLKPHGRSAGPLRQDLVPWLPPLGSQATARAAERFVAATLQYRGLEIAGDGRH</sequence>
<proteinExistence type="predicted"/>
<protein>
    <submittedName>
        <fullName evidence="1">Uncharacterized protein</fullName>
    </submittedName>
</protein>